<proteinExistence type="predicted"/>
<keyword evidence="2" id="KW-1185">Reference proteome</keyword>
<dbReference type="AlphaFoldDB" id="A0A7R7TTV1"/>
<dbReference type="EMBL" id="AP024237">
    <property type="protein sequence ID" value="BCO34931.1"/>
    <property type="molecule type" value="Genomic_DNA"/>
</dbReference>
<sequence length="69" mass="8107">MLRNAPVRVLIERPSQVAREHVDGVGCSGNHWARAQLDRWLAPWRRRYPDLSITAEEHWTIPGFVHTFF</sequence>
<name>A0A7R7TTV1_9MYCO</name>
<organism evidence="1 2">
    <name type="scientific">Mycobacterium heckeshornense</name>
    <dbReference type="NCBI Taxonomy" id="110505"/>
    <lineage>
        <taxon>Bacteria</taxon>
        <taxon>Bacillati</taxon>
        <taxon>Actinomycetota</taxon>
        <taxon>Actinomycetes</taxon>
        <taxon>Mycobacteriales</taxon>
        <taxon>Mycobacteriaceae</taxon>
        <taxon>Mycobacterium</taxon>
    </lineage>
</organism>
<protein>
    <submittedName>
        <fullName evidence="1">Uncharacterized protein</fullName>
    </submittedName>
</protein>
<dbReference type="Proteomes" id="UP000595446">
    <property type="component" value="Chromosome"/>
</dbReference>
<reference evidence="1 2" key="1">
    <citation type="submission" date="2020-12" db="EMBL/GenBank/DDBJ databases">
        <title>Complete genome sequence of Mycobacterium heckeshornense JCM 15655T, closely related to a pathogenic non-tuberculous mycobacterial species Mycobacterium xenopi.</title>
        <authorList>
            <person name="Yoshida M."/>
            <person name="Fukano H."/>
            <person name="Asakura T."/>
            <person name="Suzuki M."/>
            <person name="Hoshino Y."/>
        </authorList>
    </citation>
    <scope>NUCLEOTIDE SEQUENCE [LARGE SCALE GENOMIC DNA]</scope>
    <source>
        <strain evidence="1 2">JCM 15655</strain>
    </source>
</reference>
<evidence type="ECO:0000313" key="2">
    <source>
        <dbReference type="Proteomes" id="UP000595446"/>
    </source>
</evidence>
<gene>
    <name evidence="1" type="ORF">MHEC_13640</name>
</gene>
<evidence type="ECO:0000313" key="1">
    <source>
        <dbReference type="EMBL" id="BCO34931.1"/>
    </source>
</evidence>
<accession>A0A7R7TTV1</accession>